<gene>
    <name evidence="1" type="ORF">BS47DRAFT_1386968</name>
</gene>
<dbReference type="EMBL" id="MU128910">
    <property type="protein sequence ID" value="KAF9520792.1"/>
    <property type="molecule type" value="Genomic_DNA"/>
</dbReference>
<comment type="caution">
    <text evidence="1">The sequence shown here is derived from an EMBL/GenBank/DDBJ whole genome shotgun (WGS) entry which is preliminary data.</text>
</comment>
<sequence length="155" mass="17355">MVTGGKENIQLKVADGFVTDDAKWDEAWNSIRDTVRDASKEAMKGVEGGRWMELWDALMEEWAAAWEILRPKIRDTGRNTVMELTDLANDALAYSVVKTLPDSHLHIDVRDMSELQPYMLKLIREHGRVVGRYRLVVDLDGGDASGGGDHNADVS</sequence>
<dbReference type="OrthoDB" id="3269726at2759"/>
<evidence type="ECO:0000313" key="2">
    <source>
        <dbReference type="Proteomes" id="UP000886523"/>
    </source>
</evidence>
<accession>A0A9P6E0N0</accession>
<dbReference type="AlphaFoldDB" id="A0A9P6E0N0"/>
<name>A0A9P6E0N0_9AGAM</name>
<protein>
    <submittedName>
        <fullName evidence="1">Uncharacterized protein</fullName>
    </submittedName>
</protein>
<evidence type="ECO:0000313" key="1">
    <source>
        <dbReference type="EMBL" id="KAF9520792.1"/>
    </source>
</evidence>
<proteinExistence type="predicted"/>
<keyword evidence="2" id="KW-1185">Reference proteome</keyword>
<dbReference type="Proteomes" id="UP000886523">
    <property type="component" value="Unassembled WGS sequence"/>
</dbReference>
<reference evidence="1" key="1">
    <citation type="journal article" date="2020" name="Nat. Commun.">
        <title>Large-scale genome sequencing of mycorrhizal fungi provides insights into the early evolution of symbiotic traits.</title>
        <authorList>
            <person name="Miyauchi S."/>
            <person name="Kiss E."/>
            <person name="Kuo A."/>
            <person name="Drula E."/>
            <person name="Kohler A."/>
            <person name="Sanchez-Garcia M."/>
            <person name="Morin E."/>
            <person name="Andreopoulos B."/>
            <person name="Barry K.W."/>
            <person name="Bonito G."/>
            <person name="Buee M."/>
            <person name="Carver A."/>
            <person name="Chen C."/>
            <person name="Cichocki N."/>
            <person name="Clum A."/>
            <person name="Culley D."/>
            <person name="Crous P.W."/>
            <person name="Fauchery L."/>
            <person name="Girlanda M."/>
            <person name="Hayes R.D."/>
            <person name="Keri Z."/>
            <person name="LaButti K."/>
            <person name="Lipzen A."/>
            <person name="Lombard V."/>
            <person name="Magnuson J."/>
            <person name="Maillard F."/>
            <person name="Murat C."/>
            <person name="Nolan M."/>
            <person name="Ohm R.A."/>
            <person name="Pangilinan J."/>
            <person name="Pereira M.F."/>
            <person name="Perotto S."/>
            <person name="Peter M."/>
            <person name="Pfister S."/>
            <person name="Riley R."/>
            <person name="Sitrit Y."/>
            <person name="Stielow J.B."/>
            <person name="Szollosi G."/>
            <person name="Zifcakova L."/>
            <person name="Stursova M."/>
            <person name="Spatafora J.W."/>
            <person name="Tedersoo L."/>
            <person name="Vaario L.M."/>
            <person name="Yamada A."/>
            <person name="Yan M."/>
            <person name="Wang P."/>
            <person name="Xu J."/>
            <person name="Bruns T."/>
            <person name="Baldrian P."/>
            <person name="Vilgalys R."/>
            <person name="Dunand C."/>
            <person name="Henrissat B."/>
            <person name="Grigoriev I.V."/>
            <person name="Hibbett D."/>
            <person name="Nagy L.G."/>
            <person name="Martin F.M."/>
        </authorList>
    </citation>
    <scope>NUCLEOTIDE SEQUENCE</scope>
    <source>
        <strain evidence="1">UP504</strain>
    </source>
</reference>
<organism evidence="1 2">
    <name type="scientific">Hydnum rufescens UP504</name>
    <dbReference type="NCBI Taxonomy" id="1448309"/>
    <lineage>
        <taxon>Eukaryota</taxon>
        <taxon>Fungi</taxon>
        <taxon>Dikarya</taxon>
        <taxon>Basidiomycota</taxon>
        <taxon>Agaricomycotina</taxon>
        <taxon>Agaricomycetes</taxon>
        <taxon>Cantharellales</taxon>
        <taxon>Hydnaceae</taxon>
        <taxon>Hydnum</taxon>
    </lineage>
</organism>